<gene>
    <name evidence="1" type="ORF">SAMN05421753_117103</name>
</gene>
<protein>
    <submittedName>
        <fullName evidence="1">Uncharacterized protein</fullName>
    </submittedName>
</protein>
<accession>A0A1I3PZQ2</accession>
<dbReference type="RefSeq" id="WP_092054553.1">
    <property type="nucleotide sequence ID" value="NZ_FOQD01000017.1"/>
</dbReference>
<dbReference type="AlphaFoldDB" id="A0A1I3PZQ2"/>
<proteinExistence type="predicted"/>
<dbReference type="Proteomes" id="UP000199518">
    <property type="component" value="Unassembled WGS sequence"/>
</dbReference>
<dbReference type="EMBL" id="FOQD01000017">
    <property type="protein sequence ID" value="SFJ27384.1"/>
    <property type="molecule type" value="Genomic_DNA"/>
</dbReference>
<evidence type="ECO:0000313" key="1">
    <source>
        <dbReference type="EMBL" id="SFJ27384.1"/>
    </source>
</evidence>
<evidence type="ECO:0000313" key="2">
    <source>
        <dbReference type="Proteomes" id="UP000199518"/>
    </source>
</evidence>
<reference evidence="2" key="1">
    <citation type="submission" date="2016-10" db="EMBL/GenBank/DDBJ databases">
        <authorList>
            <person name="Varghese N."/>
            <person name="Submissions S."/>
        </authorList>
    </citation>
    <scope>NUCLEOTIDE SEQUENCE [LARGE SCALE GENOMIC DNA]</scope>
    <source>
        <strain evidence="2">DSM 26348</strain>
    </source>
</reference>
<dbReference type="STRING" id="1576369.SAMN05421753_117103"/>
<sequence length="84" mass="9671">MSSGNTWSEIVDDSTLKLNWERIEPLLEKPTEAIAEEFQQLFRSFDPDVQSGIVNVIGYQLDVMRVRSEQLESLLVIIMNMPQT</sequence>
<keyword evidence="2" id="KW-1185">Reference proteome</keyword>
<organism evidence="1 2">
    <name type="scientific">Planctomicrobium piriforme</name>
    <dbReference type="NCBI Taxonomy" id="1576369"/>
    <lineage>
        <taxon>Bacteria</taxon>
        <taxon>Pseudomonadati</taxon>
        <taxon>Planctomycetota</taxon>
        <taxon>Planctomycetia</taxon>
        <taxon>Planctomycetales</taxon>
        <taxon>Planctomycetaceae</taxon>
        <taxon>Planctomicrobium</taxon>
    </lineage>
</organism>
<name>A0A1I3PZQ2_9PLAN</name>